<feature type="binding site" evidence="13">
    <location>
        <position position="38"/>
    </location>
    <ligand>
        <name>ATP</name>
        <dbReference type="ChEBI" id="CHEBI:30616"/>
    </ligand>
</feature>
<dbReference type="PROSITE" id="PS00107">
    <property type="entry name" value="PROTEIN_KINASE_ATP"/>
    <property type="match status" value="1"/>
</dbReference>
<dbReference type="FunFam" id="1.10.510.10:FF:000172">
    <property type="entry name" value="serine/threonine-protein kinase Nek1 isoform X1"/>
    <property type="match status" value="1"/>
</dbReference>
<evidence type="ECO:0000256" key="11">
    <source>
        <dbReference type="ARBA" id="ARBA00047899"/>
    </source>
</evidence>
<evidence type="ECO:0000256" key="15">
    <source>
        <dbReference type="SAM" id="MobiDB-lite"/>
    </source>
</evidence>
<dbReference type="GO" id="GO:0005524">
    <property type="term" value="F:ATP binding"/>
    <property type="evidence" value="ECO:0007669"/>
    <property type="project" value="UniProtKB-UniRule"/>
</dbReference>
<evidence type="ECO:0000313" key="18">
    <source>
        <dbReference type="Proteomes" id="UP000692954"/>
    </source>
</evidence>
<feature type="compositionally biased region" description="Polar residues" evidence="15">
    <location>
        <begin position="360"/>
        <end position="381"/>
    </location>
</feature>
<keyword evidence="9 13" id="KW-0067">ATP-binding</keyword>
<feature type="compositionally biased region" description="Basic and acidic residues" evidence="15">
    <location>
        <begin position="339"/>
        <end position="358"/>
    </location>
</feature>
<evidence type="ECO:0000256" key="13">
    <source>
        <dbReference type="PROSITE-ProRule" id="PRU10141"/>
    </source>
</evidence>
<feature type="region of interest" description="Disordered" evidence="15">
    <location>
        <begin position="567"/>
        <end position="587"/>
    </location>
</feature>
<evidence type="ECO:0000256" key="10">
    <source>
        <dbReference type="ARBA" id="ARBA00022842"/>
    </source>
</evidence>
<dbReference type="FunFam" id="3.30.200.20:FF:000097">
    <property type="entry name" value="Probable serine/threonine-protein kinase nek1"/>
    <property type="match status" value="1"/>
</dbReference>
<organism evidence="17 18">
    <name type="scientific">Paramecium sonneborni</name>
    <dbReference type="NCBI Taxonomy" id="65129"/>
    <lineage>
        <taxon>Eukaryota</taxon>
        <taxon>Sar</taxon>
        <taxon>Alveolata</taxon>
        <taxon>Ciliophora</taxon>
        <taxon>Intramacronucleata</taxon>
        <taxon>Oligohymenophorea</taxon>
        <taxon>Peniculida</taxon>
        <taxon>Parameciidae</taxon>
        <taxon>Paramecium</taxon>
    </lineage>
</organism>
<comment type="cofactor">
    <cofactor evidence="1">
        <name>Mg(2+)</name>
        <dbReference type="ChEBI" id="CHEBI:18420"/>
    </cofactor>
</comment>
<dbReference type="AlphaFoldDB" id="A0A8S1KPI0"/>
<dbReference type="InterPro" id="IPR000719">
    <property type="entry name" value="Prot_kinase_dom"/>
</dbReference>
<keyword evidence="14" id="KW-0175">Coiled coil</keyword>
<dbReference type="GO" id="GO:0046872">
    <property type="term" value="F:metal ion binding"/>
    <property type="evidence" value="ECO:0007669"/>
    <property type="project" value="UniProtKB-KW"/>
</dbReference>
<dbReference type="PROSITE" id="PS00108">
    <property type="entry name" value="PROTEIN_KINASE_ST"/>
    <property type="match status" value="1"/>
</dbReference>
<sequence length="767" mass="89108">MRPKESDVYKRIRLLGQGSFGKAYLCESLKDNSLCVIKQMDMRYLSEEEKKETYQEFRIMAQLKHPNIINFREVYKTVKGKLCIVMDYAEGGDLAQAIKNNEGYIPESRILDWFTQMCLAIKHCHDRKIIHRDVKTQNMFLTKDMRIRLGDFGIARLLDNTRDKAHTMVGTPYYLAPELLENKPYSFKGDVWSLGVILYEMCAKTPPFNADSLASLALKIVRGQYQAISNNYSPQLRTLVNQLLTVNPEKRPDVHSILKMPIITNRIKNFLSETMKRNEFDHTILHNQQIQLIDTTIPLIDDQDPKIDQGEQTPKNKNQIQQQLPGIKSPPIGQQKQRRNSDLKKLPEIKLPKPERPPISRQQTSRQQLHQLPSQRIQPSTPDLAIGQKQKKSRFITKESPDSFQGSDQILEEATKNSEQESPKFFQNILDKPHIKNFKGLSKLDQIQKIKQGLKSEDEAKKPVYRVHAQPKLLEQFIKRQRERKVSEEIITTQQKQDSYQCQQQQQQQLEKISETPEQKFLDKTTLSDFQNSEECQQIQNNQQTVETAAFDFQPQFQFQVFDVTQKKPTKQTKPTNSKTDEEKNKKKIYKIIYKDPFQKKAQNIQKRNSEEDMKEMINELKNVLSEQPKKIEEPLQQEQNDSENSRIYSEDSSEDFRENADTLPPKTQINTWMKGNSQQILNVNTSKSQPEPRQVNQSGSKILKDKLITKLGSHFEQLYKLAKLCSHQKDLGRQDIKQAILDNLDLDENKADTCATLLVTLATIGY</sequence>
<protein>
    <recommendedName>
        <fullName evidence="3">non-specific serine/threonine protein kinase</fullName>
        <ecNumber evidence="3">2.7.11.1</ecNumber>
    </recommendedName>
</protein>
<comment type="similarity">
    <text evidence="2">Belongs to the protein kinase superfamily. NEK Ser/Thr protein kinase family. NIMA subfamily.</text>
</comment>
<accession>A0A8S1KPI0</accession>
<evidence type="ECO:0000259" key="16">
    <source>
        <dbReference type="PROSITE" id="PS50011"/>
    </source>
</evidence>
<dbReference type="InterPro" id="IPR051131">
    <property type="entry name" value="NEK_Ser/Thr_kinase_NIMA"/>
</dbReference>
<keyword evidence="18" id="KW-1185">Reference proteome</keyword>
<evidence type="ECO:0000256" key="14">
    <source>
        <dbReference type="SAM" id="Coils"/>
    </source>
</evidence>
<dbReference type="EMBL" id="CAJJDN010000011">
    <property type="protein sequence ID" value="CAD8057300.1"/>
    <property type="molecule type" value="Genomic_DNA"/>
</dbReference>
<feature type="compositionally biased region" description="Polar residues" evidence="15">
    <location>
        <begin position="310"/>
        <end position="324"/>
    </location>
</feature>
<dbReference type="EC" id="2.7.11.1" evidence="3"/>
<name>A0A8S1KPI0_9CILI</name>
<feature type="coiled-coil region" evidence="14">
    <location>
        <begin position="600"/>
        <end position="627"/>
    </location>
</feature>
<gene>
    <name evidence="17" type="ORF">PSON_ATCC_30995.1.T0110120</name>
</gene>
<dbReference type="GO" id="GO:0004674">
    <property type="term" value="F:protein serine/threonine kinase activity"/>
    <property type="evidence" value="ECO:0007669"/>
    <property type="project" value="UniProtKB-KW"/>
</dbReference>
<evidence type="ECO:0000256" key="7">
    <source>
        <dbReference type="ARBA" id="ARBA00022741"/>
    </source>
</evidence>
<dbReference type="SMART" id="SM00220">
    <property type="entry name" value="S_TKc"/>
    <property type="match status" value="1"/>
</dbReference>
<evidence type="ECO:0000256" key="1">
    <source>
        <dbReference type="ARBA" id="ARBA00001946"/>
    </source>
</evidence>
<dbReference type="PANTHER" id="PTHR44899">
    <property type="entry name" value="CAMK FAMILY PROTEIN KINASE"/>
    <property type="match status" value="1"/>
</dbReference>
<dbReference type="InterPro" id="IPR017441">
    <property type="entry name" value="Protein_kinase_ATP_BS"/>
</dbReference>
<dbReference type="Pfam" id="PF00069">
    <property type="entry name" value="Pkinase"/>
    <property type="match status" value="1"/>
</dbReference>
<feature type="region of interest" description="Disordered" evidence="15">
    <location>
        <begin position="634"/>
        <end position="666"/>
    </location>
</feature>
<dbReference type="Proteomes" id="UP000692954">
    <property type="component" value="Unassembled WGS sequence"/>
</dbReference>
<dbReference type="OrthoDB" id="298313at2759"/>
<evidence type="ECO:0000313" key="17">
    <source>
        <dbReference type="EMBL" id="CAD8057300.1"/>
    </source>
</evidence>
<feature type="region of interest" description="Disordered" evidence="15">
    <location>
        <begin position="301"/>
        <end position="407"/>
    </location>
</feature>
<evidence type="ECO:0000256" key="5">
    <source>
        <dbReference type="ARBA" id="ARBA00022679"/>
    </source>
</evidence>
<comment type="catalytic activity">
    <reaction evidence="11">
        <text>L-threonyl-[protein] + ATP = O-phospho-L-threonyl-[protein] + ADP + H(+)</text>
        <dbReference type="Rhea" id="RHEA:46608"/>
        <dbReference type="Rhea" id="RHEA-COMP:11060"/>
        <dbReference type="Rhea" id="RHEA-COMP:11605"/>
        <dbReference type="ChEBI" id="CHEBI:15378"/>
        <dbReference type="ChEBI" id="CHEBI:30013"/>
        <dbReference type="ChEBI" id="CHEBI:30616"/>
        <dbReference type="ChEBI" id="CHEBI:61977"/>
        <dbReference type="ChEBI" id="CHEBI:456216"/>
        <dbReference type="EC" id="2.7.11.1"/>
    </reaction>
</comment>
<dbReference type="InterPro" id="IPR008271">
    <property type="entry name" value="Ser/Thr_kinase_AS"/>
</dbReference>
<evidence type="ECO:0000256" key="12">
    <source>
        <dbReference type="ARBA" id="ARBA00048679"/>
    </source>
</evidence>
<dbReference type="CDD" id="cd08215">
    <property type="entry name" value="STKc_Nek"/>
    <property type="match status" value="1"/>
</dbReference>
<keyword evidence="7 13" id="KW-0547">Nucleotide-binding</keyword>
<keyword evidence="8" id="KW-0418">Kinase</keyword>
<dbReference type="PANTHER" id="PTHR44899:SF3">
    <property type="entry name" value="SERINE_THREONINE-PROTEIN KINASE NEK1"/>
    <property type="match status" value="1"/>
</dbReference>
<evidence type="ECO:0000256" key="3">
    <source>
        <dbReference type="ARBA" id="ARBA00012513"/>
    </source>
</evidence>
<comment type="caution">
    <text evidence="17">The sequence shown here is derived from an EMBL/GenBank/DDBJ whole genome shotgun (WGS) entry which is preliminary data.</text>
</comment>
<evidence type="ECO:0000256" key="6">
    <source>
        <dbReference type="ARBA" id="ARBA00022723"/>
    </source>
</evidence>
<comment type="catalytic activity">
    <reaction evidence="12">
        <text>L-seryl-[protein] + ATP = O-phospho-L-seryl-[protein] + ADP + H(+)</text>
        <dbReference type="Rhea" id="RHEA:17989"/>
        <dbReference type="Rhea" id="RHEA-COMP:9863"/>
        <dbReference type="Rhea" id="RHEA-COMP:11604"/>
        <dbReference type="ChEBI" id="CHEBI:15378"/>
        <dbReference type="ChEBI" id="CHEBI:29999"/>
        <dbReference type="ChEBI" id="CHEBI:30616"/>
        <dbReference type="ChEBI" id="CHEBI:83421"/>
        <dbReference type="ChEBI" id="CHEBI:456216"/>
        <dbReference type="EC" id="2.7.11.1"/>
    </reaction>
</comment>
<keyword evidence="5" id="KW-0808">Transferase</keyword>
<keyword evidence="10" id="KW-0460">Magnesium</keyword>
<evidence type="ECO:0000256" key="8">
    <source>
        <dbReference type="ARBA" id="ARBA00022777"/>
    </source>
</evidence>
<evidence type="ECO:0000256" key="4">
    <source>
        <dbReference type="ARBA" id="ARBA00022527"/>
    </source>
</evidence>
<evidence type="ECO:0000256" key="9">
    <source>
        <dbReference type="ARBA" id="ARBA00022840"/>
    </source>
</evidence>
<proteinExistence type="inferred from homology"/>
<keyword evidence="6" id="KW-0479">Metal-binding</keyword>
<dbReference type="PROSITE" id="PS50011">
    <property type="entry name" value="PROTEIN_KINASE_DOM"/>
    <property type="match status" value="1"/>
</dbReference>
<feature type="domain" description="Protein kinase" evidence="16">
    <location>
        <begin position="9"/>
        <end position="263"/>
    </location>
</feature>
<reference evidence="17" key="1">
    <citation type="submission" date="2021-01" db="EMBL/GenBank/DDBJ databases">
        <authorList>
            <consortium name="Genoscope - CEA"/>
            <person name="William W."/>
        </authorList>
    </citation>
    <scope>NUCLEOTIDE SEQUENCE</scope>
</reference>
<keyword evidence="4" id="KW-0723">Serine/threonine-protein kinase</keyword>
<evidence type="ECO:0000256" key="2">
    <source>
        <dbReference type="ARBA" id="ARBA00010886"/>
    </source>
</evidence>